<keyword evidence="2" id="KW-1133">Transmembrane helix</keyword>
<evidence type="ECO:0000256" key="3">
    <source>
        <dbReference type="SAM" id="SignalP"/>
    </source>
</evidence>
<keyword evidence="2" id="KW-0472">Membrane</keyword>
<gene>
    <name evidence="4" type="ORF">M407DRAFT_224400</name>
</gene>
<evidence type="ECO:0000313" key="4">
    <source>
        <dbReference type="EMBL" id="KIO30435.1"/>
    </source>
</evidence>
<name>A0A0C3QFZ5_9AGAM</name>
<keyword evidence="5" id="KW-1185">Reference proteome</keyword>
<feature type="compositionally biased region" description="Polar residues" evidence="1">
    <location>
        <begin position="288"/>
        <end position="336"/>
    </location>
</feature>
<dbReference type="HOGENOM" id="CLU_068120_0_0_1"/>
<feature type="chain" id="PRO_5002168514" description="Extracellular membrane protein CFEM domain-containing protein" evidence="3">
    <location>
        <begin position="22"/>
        <end position="350"/>
    </location>
</feature>
<dbReference type="Proteomes" id="UP000054248">
    <property type="component" value="Unassembled WGS sequence"/>
</dbReference>
<accession>A0A0C3QFZ5</accession>
<feature type="region of interest" description="Disordered" evidence="1">
    <location>
        <begin position="141"/>
        <end position="170"/>
    </location>
</feature>
<feature type="compositionally biased region" description="Pro residues" evidence="1">
    <location>
        <begin position="338"/>
        <end position="350"/>
    </location>
</feature>
<evidence type="ECO:0000313" key="5">
    <source>
        <dbReference type="Proteomes" id="UP000054248"/>
    </source>
</evidence>
<dbReference type="EMBL" id="KN822972">
    <property type="protein sequence ID" value="KIO30435.1"/>
    <property type="molecule type" value="Genomic_DNA"/>
</dbReference>
<keyword evidence="3" id="KW-0732">Signal</keyword>
<evidence type="ECO:0000256" key="2">
    <source>
        <dbReference type="SAM" id="Phobius"/>
    </source>
</evidence>
<evidence type="ECO:0008006" key="6">
    <source>
        <dbReference type="Google" id="ProtNLM"/>
    </source>
</evidence>
<feature type="region of interest" description="Disordered" evidence="1">
    <location>
        <begin position="279"/>
        <end position="350"/>
    </location>
</feature>
<proteinExistence type="predicted"/>
<feature type="transmembrane region" description="Helical" evidence="2">
    <location>
        <begin position="175"/>
        <end position="198"/>
    </location>
</feature>
<sequence length="350" mass="36442">MKASTSLALIVSAVAITAVNGGSLLAGVLRPRVVDEIWGGVNLTASVLEVYNAISQPTCNATDYCVQLATTVVPTCLKNQGTAGCWCTLHDPIHYCAICMSSPTDNTTNPDQTQAATEGHTNYHRGCSAWQAFLNASAAGSLSTSQPPSTSAPLPTITQDQANTGSSKSTVSTGAIVGIAIGGICFIAVVVAATIIIWKCLKNQADRAARPAVLAGATNEKGPMTMGDPVRVTNYYSGNTDMGDRIPNTPPLPYANHPMSQPMSLQSMYSSGAVAGNMTGGARPDTMFSDSPTMSTRPGSNMRQGSEFGGSSNSGQPLMQGQYQVTNDMSPQRTGISSPPPPWSQQHPQP</sequence>
<reference evidence="4 5" key="1">
    <citation type="submission" date="2014-04" db="EMBL/GenBank/DDBJ databases">
        <authorList>
            <consortium name="DOE Joint Genome Institute"/>
            <person name="Kuo A."/>
            <person name="Girlanda M."/>
            <person name="Perotto S."/>
            <person name="Kohler A."/>
            <person name="Nagy L.G."/>
            <person name="Floudas D."/>
            <person name="Copeland A."/>
            <person name="Barry K.W."/>
            <person name="Cichocki N."/>
            <person name="Veneault-Fourrey C."/>
            <person name="LaButti K."/>
            <person name="Lindquist E.A."/>
            <person name="Lipzen A."/>
            <person name="Lundell T."/>
            <person name="Morin E."/>
            <person name="Murat C."/>
            <person name="Sun H."/>
            <person name="Tunlid A."/>
            <person name="Henrissat B."/>
            <person name="Grigoriev I.V."/>
            <person name="Hibbett D.S."/>
            <person name="Martin F."/>
            <person name="Nordberg H.P."/>
            <person name="Cantor M.N."/>
            <person name="Hua S.X."/>
        </authorList>
    </citation>
    <scope>NUCLEOTIDE SEQUENCE [LARGE SCALE GENOMIC DNA]</scope>
    <source>
        <strain evidence="4 5">MUT 4182</strain>
    </source>
</reference>
<organism evidence="4 5">
    <name type="scientific">Tulasnella calospora MUT 4182</name>
    <dbReference type="NCBI Taxonomy" id="1051891"/>
    <lineage>
        <taxon>Eukaryota</taxon>
        <taxon>Fungi</taxon>
        <taxon>Dikarya</taxon>
        <taxon>Basidiomycota</taxon>
        <taxon>Agaricomycotina</taxon>
        <taxon>Agaricomycetes</taxon>
        <taxon>Cantharellales</taxon>
        <taxon>Tulasnellaceae</taxon>
        <taxon>Tulasnella</taxon>
    </lineage>
</organism>
<dbReference type="OrthoDB" id="3251621at2759"/>
<feature type="signal peptide" evidence="3">
    <location>
        <begin position="1"/>
        <end position="21"/>
    </location>
</feature>
<dbReference type="AlphaFoldDB" id="A0A0C3QFZ5"/>
<keyword evidence="2" id="KW-0812">Transmembrane</keyword>
<dbReference type="STRING" id="1051891.A0A0C3QFZ5"/>
<protein>
    <recommendedName>
        <fullName evidence="6">Extracellular membrane protein CFEM domain-containing protein</fullName>
    </recommendedName>
</protein>
<reference evidence="5" key="2">
    <citation type="submission" date="2015-01" db="EMBL/GenBank/DDBJ databases">
        <title>Evolutionary Origins and Diversification of the Mycorrhizal Mutualists.</title>
        <authorList>
            <consortium name="DOE Joint Genome Institute"/>
            <consortium name="Mycorrhizal Genomics Consortium"/>
            <person name="Kohler A."/>
            <person name="Kuo A."/>
            <person name="Nagy L.G."/>
            <person name="Floudas D."/>
            <person name="Copeland A."/>
            <person name="Barry K.W."/>
            <person name="Cichocki N."/>
            <person name="Veneault-Fourrey C."/>
            <person name="LaButti K."/>
            <person name="Lindquist E.A."/>
            <person name="Lipzen A."/>
            <person name="Lundell T."/>
            <person name="Morin E."/>
            <person name="Murat C."/>
            <person name="Riley R."/>
            <person name="Ohm R."/>
            <person name="Sun H."/>
            <person name="Tunlid A."/>
            <person name="Henrissat B."/>
            <person name="Grigoriev I.V."/>
            <person name="Hibbett D.S."/>
            <person name="Martin F."/>
        </authorList>
    </citation>
    <scope>NUCLEOTIDE SEQUENCE [LARGE SCALE GENOMIC DNA]</scope>
    <source>
        <strain evidence="5">MUT 4182</strain>
    </source>
</reference>
<evidence type="ECO:0000256" key="1">
    <source>
        <dbReference type="SAM" id="MobiDB-lite"/>
    </source>
</evidence>